<dbReference type="Proteomes" id="UP000193067">
    <property type="component" value="Unassembled WGS sequence"/>
</dbReference>
<evidence type="ECO:0000313" key="4">
    <source>
        <dbReference type="Proteomes" id="UP000193067"/>
    </source>
</evidence>
<dbReference type="InterPro" id="IPR021967">
    <property type="entry name" value="Nup98_C"/>
</dbReference>
<sequence length="846" mass="93754">MEEDEVLLVTRRDGTESAEPSDLEDEDEEDPEEESEEESTEEDEDSELDERGRPSANRDAPPRNLIVPRGDPTIIPWARELGVDPQKMHVMQTSLFRLPEEERALKALNQPQPSRKRLLLPTNLSRKHSRDSDGEGLRADSRQRASFAHDIEPEPYRPSRKYARVDSSASAFAGREGAYIDAGLALGRSFRVGWGPGGTLVHLGELCGPNSSPSSSANASTVKLSTVPLISGVAADASAQASRLLSHHLSNTVIEEDADGIPFANPSPKLTFASFVSQFPSTDQSFEPTLFRLGHALFDPIDFRLDDIPDVQYRHRIAAIRRKTELSKWLKTAVASATDADLRDGLDLKWDRIVFTLLSGYHIERACEAAADGGNVKLASLVAQCPGDPDFRADLQTQLEIWRQERIDAHMSEDVRKIYALLAGVADTLQGSGGSGIEQCADVDLARGLDWKRAFGLQLWYGLPMDAPIAEVFDAYDALWKEGLSSVAPPAPWYAERAESTDSGWKLPSKAEHPDALYSLIKLLADPACNLSAILSSFSFSPSPADYRLPWHLYILLSRCLRIRDLADRDTSVRRTGDEHDDDVEGHSPSADLLANSYAAQLEQLGMIQEAVFVLLHIEGSAGRAKVIRELLVRSASKLDDWITRGLVGSLKIPMAWINEAKAIHALRSGNVYEAYELYLSASLYDAAHDLAVLELAPDAVIREDLLLLRELFEVFDGRPVTGWTERGKVFLDYAHALTRLPQLRDSLVENNGSLNADEAAELDQLSRSVPKLISILPDVLPDRTDVRHTAAAAEMTAQLVRHLDQIRPLAIAQAQIRTQYFADSTRVRNIHSTMYERFIRTIEVS</sequence>
<accession>A0A1Y2IJV3</accession>
<feature type="region of interest" description="Disordered" evidence="1">
    <location>
        <begin position="107"/>
        <end position="155"/>
    </location>
</feature>
<dbReference type="EMBL" id="KZ084111">
    <property type="protein sequence ID" value="OSD01395.1"/>
    <property type="molecule type" value="Genomic_DNA"/>
</dbReference>
<dbReference type="STRING" id="1353009.A0A1Y2IJV3"/>
<feature type="compositionally biased region" description="Basic and acidic residues" evidence="1">
    <location>
        <begin position="130"/>
        <end position="155"/>
    </location>
</feature>
<dbReference type="OrthoDB" id="3797628at2759"/>
<gene>
    <name evidence="3" type="ORF">PYCCODRAFT_1369507</name>
</gene>
<keyword evidence="4" id="KW-1185">Reference proteome</keyword>
<proteinExistence type="predicted"/>
<feature type="region of interest" description="Disordered" evidence="1">
    <location>
        <begin position="1"/>
        <end position="71"/>
    </location>
</feature>
<name>A0A1Y2IJV3_TRAC3</name>
<evidence type="ECO:0000313" key="3">
    <source>
        <dbReference type="EMBL" id="OSD01395.1"/>
    </source>
</evidence>
<dbReference type="Gene3D" id="1.25.40.690">
    <property type="match status" value="1"/>
</dbReference>
<feature type="compositionally biased region" description="Acidic residues" evidence="1">
    <location>
        <begin position="19"/>
        <end position="48"/>
    </location>
</feature>
<dbReference type="Pfam" id="PF12110">
    <property type="entry name" value="Nup96"/>
    <property type="match status" value="1"/>
</dbReference>
<dbReference type="AlphaFoldDB" id="A0A1Y2IJV3"/>
<protein>
    <recommendedName>
        <fullName evidence="2">Nuclear pore complex protein NUP96 C-terminal domain-containing protein</fullName>
    </recommendedName>
</protein>
<evidence type="ECO:0000259" key="2">
    <source>
        <dbReference type="Pfam" id="PF12110"/>
    </source>
</evidence>
<organism evidence="3 4">
    <name type="scientific">Trametes coccinea (strain BRFM310)</name>
    <name type="common">Pycnoporus coccineus</name>
    <dbReference type="NCBI Taxonomy" id="1353009"/>
    <lineage>
        <taxon>Eukaryota</taxon>
        <taxon>Fungi</taxon>
        <taxon>Dikarya</taxon>
        <taxon>Basidiomycota</taxon>
        <taxon>Agaricomycotina</taxon>
        <taxon>Agaricomycetes</taxon>
        <taxon>Polyporales</taxon>
        <taxon>Polyporaceae</taxon>
        <taxon>Trametes</taxon>
    </lineage>
</organism>
<feature type="domain" description="Nuclear pore complex protein NUP96 C-terminal" evidence="2">
    <location>
        <begin position="354"/>
        <end position="665"/>
    </location>
</feature>
<evidence type="ECO:0000256" key="1">
    <source>
        <dbReference type="SAM" id="MobiDB-lite"/>
    </source>
</evidence>
<reference evidence="3 4" key="1">
    <citation type="journal article" date="2015" name="Biotechnol. Biofuels">
        <title>Enhanced degradation of softwood versus hardwood by the white-rot fungus Pycnoporus coccineus.</title>
        <authorList>
            <person name="Couturier M."/>
            <person name="Navarro D."/>
            <person name="Chevret D."/>
            <person name="Henrissat B."/>
            <person name="Piumi F."/>
            <person name="Ruiz-Duenas F.J."/>
            <person name="Martinez A.T."/>
            <person name="Grigoriev I.V."/>
            <person name="Riley R."/>
            <person name="Lipzen A."/>
            <person name="Berrin J.G."/>
            <person name="Master E.R."/>
            <person name="Rosso M.N."/>
        </authorList>
    </citation>
    <scope>NUCLEOTIDE SEQUENCE [LARGE SCALE GENOMIC DNA]</scope>
    <source>
        <strain evidence="3 4">BRFM310</strain>
    </source>
</reference>